<evidence type="ECO:0000313" key="2">
    <source>
        <dbReference type="Proteomes" id="UP000789396"/>
    </source>
</evidence>
<sequence length="48" mass="5560">TIFNEISVIETTITSHYQLKHNSVITNELILKILEEKLNNKLIDPLPE</sequence>
<comment type="caution">
    <text evidence="1">The sequence shown here is derived from an EMBL/GenBank/DDBJ whole genome shotgun (WGS) entry which is preliminary data.</text>
</comment>
<protein>
    <submittedName>
        <fullName evidence="1">11794_t:CDS:1</fullName>
    </submittedName>
</protein>
<organism evidence="1 2">
    <name type="scientific">Racocetra fulgida</name>
    <dbReference type="NCBI Taxonomy" id="60492"/>
    <lineage>
        <taxon>Eukaryota</taxon>
        <taxon>Fungi</taxon>
        <taxon>Fungi incertae sedis</taxon>
        <taxon>Mucoromycota</taxon>
        <taxon>Glomeromycotina</taxon>
        <taxon>Glomeromycetes</taxon>
        <taxon>Diversisporales</taxon>
        <taxon>Gigasporaceae</taxon>
        <taxon>Racocetra</taxon>
    </lineage>
</organism>
<reference evidence="1" key="1">
    <citation type="submission" date="2021-06" db="EMBL/GenBank/DDBJ databases">
        <authorList>
            <person name="Kallberg Y."/>
            <person name="Tangrot J."/>
            <person name="Rosling A."/>
        </authorList>
    </citation>
    <scope>NUCLEOTIDE SEQUENCE</scope>
    <source>
        <strain evidence="1">IN212</strain>
    </source>
</reference>
<dbReference type="AlphaFoldDB" id="A0A9N9PIF2"/>
<accession>A0A9N9PIF2</accession>
<gene>
    <name evidence="1" type="ORF">RFULGI_LOCUS19828</name>
</gene>
<keyword evidence="2" id="KW-1185">Reference proteome</keyword>
<feature type="non-terminal residue" evidence="1">
    <location>
        <position position="1"/>
    </location>
</feature>
<proteinExistence type="predicted"/>
<evidence type="ECO:0000313" key="1">
    <source>
        <dbReference type="EMBL" id="CAG8823234.1"/>
    </source>
</evidence>
<dbReference type="EMBL" id="CAJVPZ010103442">
    <property type="protein sequence ID" value="CAG8823234.1"/>
    <property type="molecule type" value="Genomic_DNA"/>
</dbReference>
<feature type="non-terminal residue" evidence="1">
    <location>
        <position position="48"/>
    </location>
</feature>
<dbReference type="Proteomes" id="UP000789396">
    <property type="component" value="Unassembled WGS sequence"/>
</dbReference>
<name>A0A9N9PIF2_9GLOM</name>